<dbReference type="PROSITE" id="PS00211">
    <property type="entry name" value="ABC_TRANSPORTER_1"/>
    <property type="match status" value="1"/>
</dbReference>
<feature type="domain" description="ABC transporter" evidence="5">
    <location>
        <begin position="17"/>
        <end position="256"/>
    </location>
</feature>
<reference evidence="7" key="1">
    <citation type="submission" date="2015-10" db="EMBL/GenBank/DDBJ databases">
        <title>Genome of Paenibacillus bovis sp. nov.</title>
        <authorList>
            <person name="Wu Z."/>
            <person name="Gao C."/>
            <person name="Liu Z."/>
            <person name="Zheng H."/>
        </authorList>
    </citation>
    <scope>NUCLEOTIDE SEQUENCE [LARGE SCALE GENOMIC DNA]</scope>
    <source>
        <strain evidence="7">BD3526</strain>
    </source>
</reference>
<dbReference type="AlphaFoldDB" id="A0A172ZCQ2"/>
<dbReference type="InterPro" id="IPR003593">
    <property type="entry name" value="AAA+_ATPase"/>
</dbReference>
<protein>
    <submittedName>
        <fullName evidence="6">Peptide ABC transporter substrate-binding protein</fullName>
    </submittedName>
</protein>
<keyword evidence="7" id="KW-1185">Reference proteome</keyword>
<name>A0A172ZCQ2_9BACL</name>
<dbReference type="InterPro" id="IPR013563">
    <property type="entry name" value="Oligopep_ABC_C"/>
</dbReference>
<keyword evidence="2" id="KW-0813">Transport</keyword>
<dbReference type="RefSeq" id="WP_060532365.1">
    <property type="nucleotide sequence ID" value="NZ_CP013023.1"/>
</dbReference>
<keyword evidence="3" id="KW-0547">Nucleotide-binding</keyword>
<comment type="similarity">
    <text evidence="1">Belongs to the ABC transporter superfamily.</text>
</comment>
<evidence type="ECO:0000256" key="3">
    <source>
        <dbReference type="ARBA" id="ARBA00022741"/>
    </source>
</evidence>
<dbReference type="GO" id="GO:0016887">
    <property type="term" value="F:ATP hydrolysis activity"/>
    <property type="evidence" value="ECO:0007669"/>
    <property type="project" value="InterPro"/>
</dbReference>
<dbReference type="Gene3D" id="3.40.50.300">
    <property type="entry name" value="P-loop containing nucleotide triphosphate hydrolases"/>
    <property type="match status" value="1"/>
</dbReference>
<dbReference type="PANTHER" id="PTHR43776">
    <property type="entry name" value="TRANSPORT ATP-BINDING PROTEIN"/>
    <property type="match status" value="1"/>
</dbReference>
<dbReference type="InterPro" id="IPR027417">
    <property type="entry name" value="P-loop_NTPase"/>
</dbReference>
<dbReference type="KEGG" id="pbv:AR543_05010"/>
<dbReference type="STRING" id="1616788.AR543_05010"/>
<evidence type="ECO:0000313" key="7">
    <source>
        <dbReference type="Proteomes" id="UP000078148"/>
    </source>
</evidence>
<dbReference type="NCBIfam" id="TIGR01727">
    <property type="entry name" value="oligo_HPY"/>
    <property type="match status" value="1"/>
</dbReference>
<accession>A0A172ZCQ2</accession>
<dbReference type="Pfam" id="PF00005">
    <property type="entry name" value="ABC_tran"/>
    <property type="match status" value="1"/>
</dbReference>
<dbReference type="CDD" id="cd03257">
    <property type="entry name" value="ABC_NikE_OppD_transporters"/>
    <property type="match status" value="1"/>
</dbReference>
<organism evidence="6 7">
    <name type="scientific">Paenibacillus bovis</name>
    <dbReference type="NCBI Taxonomy" id="1616788"/>
    <lineage>
        <taxon>Bacteria</taxon>
        <taxon>Bacillati</taxon>
        <taxon>Bacillota</taxon>
        <taxon>Bacilli</taxon>
        <taxon>Bacillales</taxon>
        <taxon>Paenibacillaceae</taxon>
        <taxon>Paenibacillus</taxon>
    </lineage>
</organism>
<evidence type="ECO:0000313" key="6">
    <source>
        <dbReference type="EMBL" id="ANF95434.1"/>
    </source>
</evidence>
<dbReference type="InterPro" id="IPR017871">
    <property type="entry name" value="ABC_transporter-like_CS"/>
</dbReference>
<proteinExistence type="inferred from homology"/>
<dbReference type="Pfam" id="PF08352">
    <property type="entry name" value="oligo_HPY"/>
    <property type="match status" value="1"/>
</dbReference>
<dbReference type="SMART" id="SM00382">
    <property type="entry name" value="AAA"/>
    <property type="match status" value="1"/>
</dbReference>
<dbReference type="SUPFAM" id="SSF52540">
    <property type="entry name" value="P-loop containing nucleoside triphosphate hydrolases"/>
    <property type="match status" value="1"/>
</dbReference>
<dbReference type="Proteomes" id="UP000078148">
    <property type="component" value="Chromosome"/>
</dbReference>
<evidence type="ECO:0000256" key="2">
    <source>
        <dbReference type="ARBA" id="ARBA00022448"/>
    </source>
</evidence>
<sequence length="321" mass="35745">MSEALLDIRHLKKYFPVKSGLFSRTVGQVKAVDDISFTIRPGETFGLVGESGSGKSTVGRTAIRLTDKTAGDVHFKGVDLYQLSEPKLRQLRPRMQLIFQDPYSSLNPRVRIGDAIGEALLDHELASPAEVREQVQEVLASCGLSSYHIDRFPHEFSGGQRQRIGIARALILNPDLIIADEPVSALDVSIQAQIINLFSHLQETRGLTYLFISHDLSVVEHLCSTIGVMYLGSMVEKASRDELFRHPLHPYTKALLSAVPVPIPRLKRERIVLKGDIPSPANPPSGCKFHTRCPFAEQRCREEVPVFRDAGNDHWVACHLV</sequence>
<reference evidence="6 7" key="2">
    <citation type="journal article" date="2016" name="Int. J. Syst. Evol. Microbiol.">
        <title>Paenibacillus bovis sp. nov., isolated from raw yak (Bos grunniens) milk.</title>
        <authorList>
            <person name="Gao C."/>
            <person name="Han J."/>
            <person name="Liu Z."/>
            <person name="Xu X."/>
            <person name="Hang F."/>
            <person name="Wu Z."/>
        </authorList>
    </citation>
    <scope>NUCLEOTIDE SEQUENCE [LARGE SCALE GENOMIC DNA]</scope>
    <source>
        <strain evidence="6 7">BD3526</strain>
    </source>
</reference>
<gene>
    <name evidence="6" type="ORF">AR543_05010</name>
</gene>
<keyword evidence="4" id="KW-0067">ATP-binding</keyword>
<dbReference type="PANTHER" id="PTHR43776:SF8">
    <property type="entry name" value="ABC TRANSPORTER, ATP-BINDING PROTEIN"/>
    <property type="match status" value="1"/>
</dbReference>
<dbReference type="InterPro" id="IPR003439">
    <property type="entry name" value="ABC_transporter-like_ATP-bd"/>
</dbReference>
<evidence type="ECO:0000256" key="1">
    <source>
        <dbReference type="ARBA" id="ARBA00005417"/>
    </source>
</evidence>
<dbReference type="GO" id="GO:0015833">
    <property type="term" value="P:peptide transport"/>
    <property type="evidence" value="ECO:0007669"/>
    <property type="project" value="InterPro"/>
</dbReference>
<dbReference type="InterPro" id="IPR050319">
    <property type="entry name" value="ABC_transp_ATP-bind"/>
</dbReference>
<evidence type="ECO:0000259" key="5">
    <source>
        <dbReference type="PROSITE" id="PS50893"/>
    </source>
</evidence>
<evidence type="ECO:0000256" key="4">
    <source>
        <dbReference type="ARBA" id="ARBA00022840"/>
    </source>
</evidence>
<dbReference type="FunFam" id="3.40.50.300:FF:000016">
    <property type="entry name" value="Oligopeptide ABC transporter ATP-binding component"/>
    <property type="match status" value="1"/>
</dbReference>
<dbReference type="PROSITE" id="PS50893">
    <property type="entry name" value="ABC_TRANSPORTER_2"/>
    <property type="match status" value="1"/>
</dbReference>
<dbReference type="EMBL" id="CP013023">
    <property type="protein sequence ID" value="ANF95434.1"/>
    <property type="molecule type" value="Genomic_DNA"/>
</dbReference>
<dbReference type="GO" id="GO:0055085">
    <property type="term" value="P:transmembrane transport"/>
    <property type="evidence" value="ECO:0007669"/>
    <property type="project" value="UniProtKB-ARBA"/>
</dbReference>
<dbReference type="OrthoDB" id="9802264at2"/>
<dbReference type="GO" id="GO:0005524">
    <property type="term" value="F:ATP binding"/>
    <property type="evidence" value="ECO:0007669"/>
    <property type="project" value="UniProtKB-KW"/>
</dbReference>